<keyword evidence="6" id="KW-1185">Reference proteome</keyword>
<dbReference type="Proteomes" id="UP000245845">
    <property type="component" value="Unassembled WGS sequence"/>
</dbReference>
<organism evidence="5 6">
    <name type="scientific">Faecalicatena orotica</name>
    <dbReference type="NCBI Taxonomy" id="1544"/>
    <lineage>
        <taxon>Bacteria</taxon>
        <taxon>Bacillati</taxon>
        <taxon>Bacillota</taxon>
        <taxon>Clostridia</taxon>
        <taxon>Lachnospirales</taxon>
        <taxon>Lachnospiraceae</taxon>
        <taxon>Faecalicatena</taxon>
    </lineage>
</organism>
<dbReference type="CDD" id="cd12107">
    <property type="entry name" value="Hemerythrin"/>
    <property type="match status" value="1"/>
</dbReference>
<dbReference type="OrthoDB" id="9797092at2"/>
<dbReference type="SUPFAM" id="SSF47188">
    <property type="entry name" value="Hemerythrin-like"/>
    <property type="match status" value="1"/>
</dbReference>
<keyword evidence="3" id="KW-0408">Iron</keyword>
<evidence type="ECO:0000313" key="5">
    <source>
        <dbReference type="EMBL" id="PWJ29885.1"/>
    </source>
</evidence>
<evidence type="ECO:0000256" key="1">
    <source>
        <dbReference type="ARBA" id="ARBA00010587"/>
    </source>
</evidence>
<dbReference type="GO" id="GO:0046872">
    <property type="term" value="F:metal ion binding"/>
    <property type="evidence" value="ECO:0007669"/>
    <property type="project" value="UniProtKB-KW"/>
</dbReference>
<evidence type="ECO:0000313" key="6">
    <source>
        <dbReference type="Proteomes" id="UP000245845"/>
    </source>
</evidence>
<dbReference type="Gene3D" id="1.20.120.50">
    <property type="entry name" value="Hemerythrin-like"/>
    <property type="match status" value="1"/>
</dbReference>
<name>A0A2Y9BCH0_9FIRM</name>
<keyword evidence="2" id="KW-0479">Metal-binding</keyword>
<dbReference type="NCBIfam" id="TIGR02481">
    <property type="entry name" value="hemeryth_dom"/>
    <property type="match status" value="1"/>
</dbReference>
<dbReference type="RefSeq" id="WP_109731015.1">
    <property type="nucleotide sequence ID" value="NZ_BAAACK010000018.1"/>
</dbReference>
<evidence type="ECO:0000256" key="2">
    <source>
        <dbReference type="ARBA" id="ARBA00022723"/>
    </source>
</evidence>
<sequence>MRAEFDESLVTGNEMIDAQHKELIDKINKLLDSCETGEGKVAAIKTLDFLADYTEFHFGEEEKLQAEIEYPGIEKHKEEHEKLRIVVKELYEMLEEEEGPSAAFVEQVNKNVIEWLYRHIKGFDTSVAEYKFMREDGERL</sequence>
<dbReference type="EMBL" id="QGDL01000005">
    <property type="protein sequence ID" value="PWJ29885.1"/>
    <property type="molecule type" value="Genomic_DNA"/>
</dbReference>
<accession>A0A2Y9BCH0</accession>
<proteinExistence type="inferred from homology"/>
<gene>
    <name evidence="5" type="ORF">A8806_105188</name>
</gene>
<reference evidence="5 6" key="1">
    <citation type="submission" date="2018-05" db="EMBL/GenBank/DDBJ databases">
        <title>The Hungate 1000. A catalogue of reference genomes from the rumen microbiome.</title>
        <authorList>
            <person name="Kelly W."/>
        </authorList>
    </citation>
    <scope>NUCLEOTIDE SEQUENCE [LARGE SCALE GENOMIC DNA]</scope>
    <source>
        <strain evidence="5 6">NLAE-zl-C242</strain>
    </source>
</reference>
<dbReference type="InterPro" id="IPR012827">
    <property type="entry name" value="Hemerythrin_metal-bd"/>
</dbReference>
<dbReference type="Pfam" id="PF01814">
    <property type="entry name" value="Hemerythrin"/>
    <property type="match status" value="1"/>
</dbReference>
<dbReference type="InterPro" id="IPR050669">
    <property type="entry name" value="Hemerythrin"/>
</dbReference>
<dbReference type="InterPro" id="IPR012312">
    <property type="entry name" value="Hemerythrin-like"/>
</dbReference>
<dbReference type="InterPro" id="IPR035938">
    <property type="entry name" value="Hemerythrin-like_sf"/>
</dbReference>
<dbReference type="PANTHER" id="PTHR37164">
    <property type="entry name" value="BACTERIOHEMERYTHRIN"/>
    <property type="match status" value="1"/>
</dbReference>
<protein>
    <submittedName>
        <fullName evidence="5">Hemerythrin</fullName>
    </submittedName>
</protein>
<feature type="domain" description="Hemerythrin-like" evidence="4">
    <location>
        <begin position="12"/>
        <end position="122"/>
    </location>
</feature>
<evidence type="ECO:0000256" key="3">
    <source>
        <dbReference type="ARBA" id="ARBA00023004"/>
    </source>
</evidence>
<dbReference type="PANTHER" id="PTHR37164:SF1">
    <property type="entry name" value="BACTERIOHEMERYTHRIN"/>
    <property type="match status" value="1"/>
</dbReference>
<comment type="caution">
    <text evidence="5">The sequence shown here is derived from an EMBL/GenBank/DDBJ whole genome shotgun (WGS) entry which is preliminary data.</text>
</comment>
<comment type="similarity">
    <text evidence="1">Belongs to the hemerythrin family.</text>
</comment>
<evidence type="ECO:0000259" key="4">
    <source>
        <dbReference type="Pfam" id="PF01814"/>
    </source>
</evidence>
<dbReference type="AlphaFoldDB" id="A0A2Y9BCH0"/>
<dbReference type="NCBIfam" id="NF033749">
    <property type="entry name" value="bact_hemeryth"/>
    <property type="match status" value="1"/>
</dbReference>